<dbReference type="AlphaFoldDB" id="A0A067T196"/>
<evidence type="ECO:0000256" key="1">
    <source>
        <dbReference type="SAM" id="MobiDB-lite"/>
    </source>
</evidence>
<gene>
    <name evidence="2" type="ORF">GALMADRAFT_212537</name>
</gene>
<dbReference type="Gene3D" id="2.60.120.260">
    <property type="entry name" value="Galactose-binding domain-like"/>
    <property type="match status" value="1"/>
</dbReference>
<feature type="region of interest" description="Disordered" evidence="1">
    <location>
        <begin position="365"/>
        <end position="385"/>
    </location>
</feature>
<sequence>MSTAPQRWVVVDDMDLNIQYSGDGRDWVLDQGSRDDVGNFGPSYKSTLHGTTMPVSLILSLVYGPNNPRNDSGVIDPTWECFVDNVRVPPTAPFQFSENNQEFCDQDHLYDGPHVITVNATVMRAQTFWFDSFRYVPSPSLALDQAAVLLDSFNPLLQYGPGWGTLGDGANQTGQTNTIANMDFVGVSVSWYGLIPTEFAHAATMASYAIDRGGPTSFVLRGLSADSSPTNYNQKFFETPTLTAGHHQLVVTYHGTSQTTPLTLDYLIIQNGTITSSNTTTPGTSPSGNSHGSDPVKKSSNTAAIVGVLIAIAAYLYLRRREKKLNEGAHVGEPASGFIEPFHYIPVSSSVAQFQNTEPPAPVALSYQGRSPEFSTSNTRHSSRREGEAIANILRSQMSQPTLSPSFAENSSPRVMMHEDSGFRIPTGGPASIVEVPPMYTPG</sequence>
<evidence type="ECO:0000313" key="3">
    <source>
        <dbReference type="Proteomes" id="UP000027222"/>
    </source>
</evidence>
<accession>A0A067T196</accession>
<feature type="region of interest" description="Disordered" evidence="1">
    <location>
        <begin position="275"/>
        <end position="296"/>
    </location>
</feature>
<dbReference type="OrthoDB" id="3052647at2759"/>
<proteinExistence type="predicted"/>
<dbReference type="HOGENOM" id="CLU_036313_2_0_1"/>
<reference evidence="3" key="1">
    <citation type="journal article" date="2014" name="Proc. Natl. Acad. Sci. U.S.A.">
        <title>Extensive sampling of basidiomycete genomes demonstrates inadequacy of the white-rot/brown-rot paradigm for wood decay fungi.</title>
        <authorList>
            <person name="Riley R."/>
            <person name="Salamov A.A."/>
            <person name="Brown D.W."/>
            <person name="Nagy L.G."/>
            <person name="Floudas D."/>
            <person name="Held B.W."/>
            <person name="Levasseur A."/>
            <person name="Lombard V."/>
            <person name="Morin E."/>
            <person name="Otillar R."/>
            <person name="Lindquist E.A."/>
            <person name="Sun H."/>
            <person name="LaButti K.M."/>
            <person name="Schmutz J."/>
            <person name="Jabbour D."/>
            <person name="Luo H."/>
            <person name="Baker S.E."/>
            <person name="Pisabarro A.G."/>
            <person name="Walton J.D."/>
            <person name="Blanchette R.A."/>
            <person name="Henrissat B."/>
            <person name="Martin F."/>
            <person name="Cullen D."/>
            <person name="Hibbett D.S."/>
            <person name="Grigoriev I.V."/>
        </authorList>
    </citation>
    <scope>NUCLEOTIDE SEQUENCE [LARGE SCALE GENOMIC DNA]</scope>
    <source>
        <strain evidence="3">CBS 339.88</strain>
    </source>
</reference>
<keyword evidence="3" id="KW-1185">Reference proteome</keyword>
<dbReference type="Proteomes" id="UP000027222">
    <property type="component" value="Unassembled WGS sequence"/>
</dbReference>
<organism evidence="2 3">
    <name type="scientific">Galerina marginata (strain CBS 339.88)</name>
    <dbReference type="NCBI Taxonomy" id="685588"/>
    <lineage>
        <taxon>Eukaryota</taxon>
        <taxon>Fungi</taxon>
        <taxon>Dikarya</taxon>
        <taxon>Basidiomycota</taxon>
        <taxon>Agaricomycotina</taxon>
        <taxon>Agaricomycetes</taxon>
        <taxon>Agaricomycetidae</taxon>
        <taxon>Agaricales</taxon>
        <taxon>Agaricineae</taxon>
        <taxon>Strophariaceae</taxon>
        <taxon>Galerina</taxon>
    </lineage>
</organism>
<name>A0A067T196_GALM3</name>
<dbReference type="EMBL" id="KL142385">
    <property type="protein sequence ID" value="KDR73719.1"/>
    <property type="molecule type" value="Genomic_DNA"/>
</dbReference>
<feature type="compositionally biased region" description="Low complexity" evidence="1">
    <location>
        <begin position="275"/>
        <end position="293"/>
    </location>
</feature>
<evidence type="ECO:0000313" key="2">
    <source>
        <dbReference type="EMBL" id="KDR73719.1"/>
    </source>
</evidence>
<protein>
    <submittedName>
        <fullName evidence="2">Uncharacterized protein</fullName>
    </submittedName>
</protein>
<dbReference type="STRING" id="685588.A0A067T196"/>